<gene>
    <name evidence="3" type="ORF">TRAPUB_2946</name>
</gene>
<feature type="compositionally biased region" description="Basic and acidic residues" evidence="1">
    <location>
        <begin position="71"/>
        <end position="82"/>
    </location>
</feature>
<comment type="caution">
    <text evidence="3">The sequence shown here is derived from an EMBL/GenBank/DDBJ whole genome shotgun (WGS) entry which is preliminary data.</text>
</comment>
<dbReference type="Pfam" id="PF09791">
    <property type="entry name" value="Oxidored-like"/>
    <property type="match status" value="1"/>
</dbReference>
<dbReference type="InterPro" id="IPR039251">
    <property type="entry name" value="OXLD1"/>
</dbReference>
<dbReference type="EMBL" id="MNAD01001343">
    <property type="protein sequence ID" value="OJT06200.1"/>
    <property type="molecule type" value="Genomic_DNA"/>
</dbReference>
<keyword evidence="4" id="KW-1185">Reference proteome</keyword>
<evidence type="ECO:0000259" key="2">
    <source>
        <dbReference type="Pfam" id="PF09791"/>
    </source>
</evidence>
<dbReference type="GO" id="GO:0005739">
    <property type="term" value="C:mitochondrion"/>
    <property type="evidence" value="ECO:0007669"/>
    <property type="project" value="TreeGrafter"/>
</dbReference>
<dbReference type="PANTHER" id="PTHR21193">
    <property type="entry name" value="OXIDOREDUCTASE-LIKE DOMAIN-CONTAINING PROTEIN 1"/>
    <property type="match status" value="1"/>
</dbReference>
<proteinExistence type="predicted"/>
<name>A0A1M2VF44_TRAPU</name>
<dbReference type="OrthoDB" id="10064411at2759"/>
<feature type="compositionally biased region" description="Polar residues" evidence="1">
    <location>
        <begin position="239"/>
        <end position="249"/>
    </location>
</feature>
<dbReference type="PANTHER" id="PTHR21193:SF3">
    <property type="entry name" value="OXIDOREDUCTASE-LIKE DOMAIN-CONTAINING PROTEIN 1"/>
    <property type="match status" value="1"/>
</dbReference>
<feature type="domain" description="Oxidoreductase-like" evidence="2">
    <location>
        <begin position="129"/>
        <end position="173"/>
    </location>
</feature>
<organism evidence="3 4">
    <name type="scientific">Trametes pubescens</name>
    <name type="common">White-rot fungus</name>
    <dbReference type="NCBI Taxonomy" id="154538"/>
    <lineage>
        <taxon>Eukaryota</taxon>
        <taxon>Fungi</taxon>
        <taxon>Dikarya</taxon>
        <taxon>Basidiomycota</taxon>
        <taxon>Agaricomycotina</taxon>
        <taxon>Agaricomycetes</taxon>
        <taxon>Polyporales</taxon>
        <taxon>Polyporaceae</taxon>
        <taxon>Trametes</taxon>
    </lineage>
</organism>
<evidence type="ECO:0000256" key="1">
    <source>
        <dbReference type="SAM" id="MobiDB-lite"/>
    </source>
</evidence>
<dbReference type="STRING" id="154538.A0A1M2VF44"/>
<evidence type="ECO:0000313" key="4">
    <source>
        <dbReference type="Proteomes" id="UP000184267"/>
    </source>
</evidence>
<sequence>MSLLRLSRPLARQRRHVRDPLRCSDPHSTPIRRLATAGPLNEPEASPANAPTVNSRQLSQLKRPFRGGQDLSRRHERLERSLRGRTLYGREIQDLQGQRESSQEDVPFTSAEHTREASTSAGQKMQRIFKGFVIPQPPKPPAEDECCMSGCAVCVYDLYDEARQDYVQALDKLHANLDKMGVPEYQWPMDIQRIPDSPQPAKRADVVLSAFEQFEKALKEKSLRPVQAEPTEGGVGVNSARSEGQYTAT</sequence>
<feature type="region of interest" description="Disordered" evidence="1">
    <location>
        <begin position="1"/>
        <end position="122"/>
    </location>
</feature>
<evidence type="ECO:0000313" key="3">
    <source>
        <dbReference type="EMBL" id="OJT06200.1"/>
    </source>
</evidence>
<feature type="compositionally biased region" description="Polar residues" evidence="1">
    <location>
        <begin position="49"/>
        <end position="60"/>
    </location>
</feature>
<reference evidence="3 4" key="1">
    <citation type="submission" date="2016-10" db="EMBL/GenBank/DDBJ databases">
        <title>Genome sequence of the basidiomycete white-rot fungus Trametes pubescens.</title>
        <authorList>
            <person name="Makela M.R."/>
            <person name="Granchi Z."/>
            <person name="Peng M."/>
            <person name="De Vries R.P."/>
            <person name="Grigoriev I."/>
            <person name="Riley R."/>
            <person name="Hilden K."/>
        </authorList>
    </citation>
    <scope>NUCLEOTIDE SEQUENCE [LARGE SCALE GENOMIC DNA]</scope>
    <source>
        <strain evidence="3 4">FBCC735</strain>
    </source>
</reference>
<dbReference type="InterPro" id="IPR019180">
    <property type="entry name" value="Oxidoreductase-like_N"/>
</dbReference>
<protein>
    <recommendedName>
        <fullName evidence="2">Oxidoreductase-like domain-containing protein</fullName>
    </recommendedName>
</protein>
<feature type="region of interest" description="Disordered" evidence="1">
    <location>
        <begin position="221"/>
        <end position="249"/>
    </location>
</feature>
<dbReference type="AlphaFoldDB" id="A0A1M2VF44"/>
<dbReference type="Proteomes" id="UP000184267">
    <property type="component" value="Unassembled WGS sequence"/>
</dbReference>
<accession>A0A1M2VF44</accession>